<accession>A0A8X6TF86</accession>
<evidence type="ECO:0000313" key="2">
    <source>
        <dbReference type="Proteomes" id="UP000887013"/>
    </source>
</evidence>
<name>A0A8X6TF86_NEPPI</name>
<keyword evidence="2" id="KW-1185">Reference proteome</keyword>
<dbReference type="AlphaFoldDB" id="A0A8X6TF86"/>
<reference evidence="1" key="1">
    <citation type="submission" date="2020-08" db="EMBL/GenBank/DDBJ databases">
        <title>Multicomponent nature underlies the extraordinary mechanical properties of spider dragline silk.</title>
        <authorList>
            <person name="Kono N."/>
            <person name="Nakamura H."/>
            <person name="Mori M."/>
            <person name="Yoshida Y."/>
            <person name="Ohtoshi R."/>
            <person name="Malay A.D."/>
            <person name="Moran D.A.P."/>
            <person name="Tomita M."/>
            <person name="Numata K."/>
            <person name="Arakawa K."/>
        </authorList>
    </citation>
    <scope>NUCLEOTIDE SEQUENCE</scope>
</reference>
<proteinExistence type="predicted"/>
<protein>
    <submittedName>
        <fullName evidence="1">Uncharacterized protein</fullName>
    </submittedName>
</protein>
<evidence type="ECO:0000313" key="1">
    <source>
        <dbReference type="EMBL" id="GFT04248.1"/>
    </source>
</evidence>
<dbReference type="Proteomes" id="UP000887013">
    <property type="component" value="Unassembled WGS sequence"/>
</dbReference>
<dbReference type="EMBL" id="BMAW01102429">
    <property type="protein sequence ID" value="GFT04248.1"/>
    <property type="molecule type" value="Genomic_DNA"/>
</dbReference>
<sequence>MKVIIVLFSLAFTSDLSIVVAPIFFPVAIDLAPSTVKAYILLKSNLHLSKVCVRPEYKSVARVVPFSTTTLANSFTIVKSLSTHE</sequence>
<organism evidence="1 2">
    <name type="scientific">Nephila pilipes</name>
    <name type="common">Giant wood spider</name>
    <name type="synonym">Nephila maculata</name>
    <dbReference type="NCBI Taxonomy" id="299642"/>
    <lineage>
        <taxon>Eukaryota</taxon>
        <taxon>Metazoa</taxon>
        <taxon>Ecdysozoa</taxon>
        <taxon>Arthropoda</taxon>
        <taxon>Chelicerata</taxon>
        <taxon>Arachnida</taxon>
        <taxon>Araneae</taxon>
        <taxon>Araneomorphae</taxon>
        <taxon>Entelegynae</taxon>
        <taxon>Araneoidea</taxon>
        <taxon>Nephilidae</taxon>
        <taxon>Nephila</taxon>
    </lineage>
</organism>
<comment type="caution">
    <text evidence="1">The sequence shown here is derived from an EMBL/GenBank/DDBJ whole genome shotgun (WGS) entry which is preliminary data.</text>
</comment>
<gene>
    <name evidence="1" type="ORF">NPIL_64561</name>
</gene>